<sequence length="143" mass="15826">MEIPTINHQNLINFPVKSHTLPLPASANRIHNRSDVSDDIEMIALENLGYTSLKDLMPSSSPPAAASPTSGSWREIPIKDPLVQHAAWAYLQPMGEARDDGTPWWRRLERKCCGLVGCFNDVVSAVFGRWIAAEKSDGDDKVD</sequence>
<dbReference type="AlphaFoldDB" id="A0A8X8XGC5"/>
<comment type="caution">
    <text evidence="1">The sequence shown here is derived from an EMBL/GenBank/DDBJ whole genome shotgun (WGS) entry which is preliminary data.</text>
</comment>
<dbReference type="EMBL" id="PNBA02000010">
    <property type="protein sequence ID" value="KAG6410926.1"/>
    <property type="molecule type" value="Genomic_DNA"/>
</dbReference>
<reference evidence="1" key="1">
    <citation type="submission" date="2018-01" db="EMBL/GenBank/DDBJ databases">
        <authorList>
            <person name="Mao J.F."/>
        </authorList>
    </citation>
    <scope>NUCLEOTIDE SEQUENCE</scope>
    <source>
        <strain evidence="1">Huo1</strain>
        <tissue evidence="1">Leaf</tissue>
    </source>
</reference>
<reference evidence="1" key="2">
    <citation type="submission" date="2020-08" db="EMBL/GenBank/DDBJ databases">
        <title>Plant Genome Project.</title>
        <authorList>
            <person name="Zhang R.-G."/>
        </authorList>
    </citation>
    <scope>NUCLEOTIDE SEQUENCE</scope>
    <source>
        <strain evidence="1">Huo1</strain>
        <tissue evidence="1">Leaf</tissue>
    </source>
</reference>
<keyword evidence="2" id="KW-1185">Reference proteome</keyword>
<evidence type="ECO:0000313" key="1">
    <source>
        <dbReference type="EMBL" id="KAG6410926.1"/>
    </source>
</evidence>
<dbReference type="PANTHER" id="PTHR34569">
    <property type="entry name" value="EXPRESSED PROTEIN"/>
    <property type="match status" value="1"/>
</dbReference>
<evidence type="ECO:0000313" key="2">
    <source>
        <dbReference type="Proteomes" id="UP000298416"/>
    </source>
</evidence>
<organism evidence="1">
    <name type="scientific">Salvia splendens</name>
    <name type="common">Scarlet sage</name>
    <dbReference type="NCBI Taxonomy" id="180675"/>
    <lineage>
        <taxon>Eukaryota</taxon>
        <taxon>Viridiplantae</taxon>
        <taxon>Streptophyta</taxon>
        <taxon>Embryophyta</taxon>
        <taxon>Tracheophyta</taxon>
        <taxon>Spermatophyta</taxon>
        <taxon>Magnoliopsida</taxon>
        <taxon>eudicotyledons</taxon>
        <taxon>Gunneridae</taxon>
        <taxon>Pentapetalae</taxon>
        <taxon>asterids</taxon>
        <taxon>lamiids</taxon>
        <taxon>Lamiales</taxon>
        <taxon>Lamiaceae</taxon>
        <taxon>Nepetoideae</taxon>
        <taxon>Mentheae</taxon>
        <taxon>Salviinae</taxon>
        <taxon>Salvia</taxon>
        <taxon>Salvia subgen. Calosphace</taxon>
        <taxon>core Calosphace</taxon>
    </lineage>
</organism>
<gene>
    <name evidence="1" type="ORF">SASPL_128999</name>
</gene>
<proteinExistence type="predicted"/>
<protein>
    <submittedName>
        <fullName evidence="1">Uncharacterized protein</fullName>
    </submittedName>
</protein>
<name>A0A8X8XGC5_SALSN</name>
<accession>A0A8X8XGC5</accession>
<dbReference type="Proteomes" id="UP000298416">
    <property type="component" value="Unassembled WGS sequence"/>
</dbReference>
<dbReference type="PANTHER" id="PTHR34569:SF21">
    <property type="match status" value="1"/>
</dbReference>